<dbReference type="EMBL" id="JAFCMP010000260">
    <property type="protein sequence ID" value="KAG5182176.1"/>
    <property type="molecule type" value="Genomic_DNA"/>
</dbReference>
<dbReference type="InterPro" id="IPR043472">
    <property type="entry name" value="Macro_dom-like"/>
</dbReference>
<protein>
    <recommendedName>
        <fullName evidence="3">Macro domain-like protein</fullName>
    </recommendedName>
</protein>
<dbReference type="OrthoDB" id="6082470at2759"/>
<feature type="non-terminal residue" evidence="1">
    <location>
        <position position="395"/>
    </location>
</feature>
<keyword evidence="2" id="KW-1185">Reference proteome</keyword>
<dbReference type="SUPFAM" id="SSF52949">
    <property type="entry name" value="Macro domain-like"/>
    <property type="match status" value="1"/>
</dbReference>
<proteinExistence type="predicted"/>
<dbReference type="Gene3D" id="3.40.220.10">
    <property type="entry name" value="Leucine Aminopeptidase, subunit E, domain 1"/>
    <property type="match status" value="1"/>
</dbReference>
<organism evidence="1 2">
    <name type="scientific">Tribonema minus</name>
    <dbReference type="NCBI Taxonomy" id="303371"/>
    <lineage>
        <taxon>Eukaryota</taxon>
        <taxon>Sar</taxon>
        <taxon>Stramenopiles</taxon>
        <taxon>Ochrophyta</taxon>
        <taxon>PX clade</taxon>
        <taxon>Xanthophyceae</taxon>
        <taxon>Tribonematales</taxon>
        <taxon>Tribonemataceae</taxon>
        <taxon>Tribonema</taxon>
    </lineage>
</organism>
<dbReference type="AlphaFoldDB" id="A0A835YVA1"/>
<accession>A0A835YVA1</accession>
<name>A0A835YVA1_9STRA</name>
<evidence type="ECO:0008006" key="3">
    <source>
        <dbReference type="Google" id="ProtNLM"/>
    </source>
</evidence>
<sequence length="395" mass="42720">MKRDDSGSRPYDSCTNGTKAQDDVKVPVWCLTFASSPTPAATALAAYRDVLADHIPSEFVHGTIVDNTDGCDIFVSASNSRLCFDGGSDVDYITAFGDPHDVMCADVRRFMDLNPGIFRSDVTHLPVGAAMAHTFGDRTLIAAPTMILPLPVPDTDNACVAFKMTLELLERIPHDRMLVPGLCTGIGRMDAHESARQILEAWRAHVDGERRDIISDGHIVYDPDAMMRQPPVYMNTLYTTPATTIVVDTFPHGPSGGSIWSQCSASSEMDAKDSSDAAAAAEADVSDRKGTAYLASPHSKAVKGPALTEEDVRALNAACGLSHDLRAWLRCTQLVPPDATRDDEGPLGGRRKRDKMDGGRLKYDMVVSKLEKLPSLKGLSALEKLILESCDALKD</sequence>
<evidence type="ECO:0000313" key="1">
    <source>
        <dbReference type="EMBL" id="KAG5182176.1"/>
    </source>
</evidence>
<gene>
    <name evidence="1" type="ORF">JKP88DRAFT_290626</name>
</gene>
<evidence type="ECO:0000313" key="2">
    <source>
        <dbReference type="Proteomes" id="UP000664859"/>
    </source>
</evidence>
<dbReference type="Proteomes" id="UP000664859">
    <property type="component" value="Unassembled WGS sequence"/>
</dbReference>
<comment type="caution">
    <text evidence="1">The sequence shown here is derived from an EMBL/GenBank/DDBJ whole genome shotgun (WGS) entry which is preliminary data.</text>
</comment>
<reference evidence="1" key="1">
    <citation type="submission" date="2021-02" db="EMBL/GenBank/DDBJ databases">
        <title>First Annotated Genome of the Yellow-green Alga Tribonema minus.</title>
        <authorList>
            <person name="Mahan K.M."/>
        </authorList>
    </citation>
    <scope>NUCLEOTIDE SEQUENCE</scope>
    <source>
        <strain evidence="1">UTEX B ZZ1240</strain>
    </source>
</reference>